<dbReference type="RefSeq" id="WP_167172169.1">
    <property type="nucleotide sequence ID" value="NZ_BAAAOO010000006.1"/>
</dbReference>
<evidence type="ECO:0000256" key="1">
    <source>
        <dbReference type="ARBA" id="ARBA00006479"/>
    </source>
</evidence>
<keyword evidence="2" id="KW-0808">Transferase</keyword>
<dbReference type="Pfam" id="PF00480">
    <property type="entry name" value="ROK"/>
    <property type="match status" value="1"/>
</dbReference>
<reference evidence="2 3" key="1">
    <citation type="submission" date="2020-02" db="EMBL/GenBank/DDBJ databases">
        <title>Sequencing the genomes of 1000 actinobacteria strains.</title>
        <authorList>
            <person name="Klenk H.-P."/>
        </authorList>
    </citation>
    <scope>NUCLEOTIDE SEQUENCE [LARGE SCALE GENOMIC DNA]</scope>
    <source>
        <strain evidence="2 3">DSM 19609</strain>
    </source>
</reference>
<dbReference type="Proteomes" id="UP000749311">
    <property type="component" value="Unassembled WGS sequence"/>
</dbReference>
<name>A0ABX0SKC7_9ACTN</name>
<dbReference type="GO" id="GO:0016301">
    <property type="term" value="F:kinase activity"/>
    <property type="evidence" value="ECO:0007669"/>
    <property type="project" value="UniProtKB-KW"/>
</dbReference>
<dbReference type="Gene3D" id="3.30.420.40">
    <property type="match status" value="2"/>
</dbReference>
<dbReference type="InterPro" id="IPR000600">
    <property type="entry name" value="ROK"/>
</dbReference>
<dbReference type="PANTHER" id="PTHR18964">
    <property type="entry name" value="ROK (REPRESSOR, ORF, KINASE) FAMILY"/>
    <property type="match status" value="1"/>
</dbReference>
<keyword evidence="3" id="KW-1185">Reference proteome</keyword>
<dbReference type="PANTHER" id="PTHR18964:SF149">
    <property type="entry name" value="BIFUNCTIONAL UDP-N-ACETYLGLUCOSAMINE 2-EPIMERASE_N-ACETYLMANNOSAMINE KINASE"/>
    <property type="match status" value="1"/>
</dbReference>
<dbReference type="InterPro" id="IPR043129">
    <property type="entry name" value="ATPase_NBD"/>
</dbReference>
<dbReference type="SUPFAM" id="SSF53067">
    <property type="entry name" value="Actin-like ATPase domain"/>
    <property type="match status" value="1"/>
</dbReference>
<gene>
    <name evidence="2" type="ORF">FB473_003564</name>
</gene>
<keyword evidence="2" id="KW-0418">Kinase</keyword>
<evidence type="ECO:0000313" key="3">
    <source>
        <dbReference type="Proteomes" id="UP000749311"/>
    </source>
</evidence>
<comment type="similarity">
    <text evidence="1">Belongs to the ROK (NagC/XylR) family.</text>
</comment>
<organism evidence="2 3">
    <name type="scientific">Brooklawnia cerclae</name>
    <dbReference type="NCBI Taxonomy" id="349934"/>
    <lineage>
        <taxon>Bacteria</taxon>
        <taxon>Bacillati</taxon>
        <taxon>Actinomycetota</taxon>
        <taxon>Actinomycetes</taxon>
        <taxon>Propionibacteriales</taxon>
        <taxon>Propionibacteriaceae</taxon>
        <taxon>Brooklawnia</taxon>
    </lineage>
</organism>
<proteinExistence type="inferred from homology"/>
<protein>
    <submittedName>
        <fullName evidence="2">NBD/HSP70 family sugar kinase</fullName>
    </submittedName>
</protein>
<evidence type="ECO:0000313" key="2">
    <source>
        <dbReference type="EMBL" id="NIH58862.1"/>
    </source>
</evidence>
<accession>A0ABX0SKC7</accession>
<dbReference type="EMBL" id="JAAMOZ010000006">
    <property type="protein sequence ID" value="NIH58862.1"/>
    <property type="molecule type" value="Genomic_DNA"/>
</dbReference>
<sequence length="327" mass="32863">MTLLEGVTPRIGVDVGGTKIEVVRLDADGAVADRFRRDTQQGTVAVVDGICSAVAAVLPDAPGPATVGVGIPGTVDSAGRVRQAVNLGVVDLDLATILTERLHLPVRVENDVNAAALAAAAMTDSDGQPDEVIALLNLGTGLAAGWVVGGRLVRGLSGASGEIGHIPVDPDGVLCGCGQVGCLETIASGSAVARLWPTPDPVPARDLFARAAAGDPAARDVRSVVISGIARAVQIVALTMDPSRIILGGGLSQVGDDLFGLVSAQLDAVTSPFLASLRLSERLRRIPSDVPVGAIGAALAGATTPTRTAPAVGASAQFTRTPLIAEG</sequence>
<comment type="caution">
    <text evidence="2">The sequence shown here is derived from an EMBL/GenBank/DDBJ whole genome shotgun (WGS) entry which is preliminary data.</text>
</comment>